<dbReference type="PANTHER" id="PTHR48258:SF14">
    <property type="entry name" value="OS02G0583300 PROTEIN"/>
    <property type="match status" value="1"/>
</dbReference>
<evidence type="ECO:0000313" key="4">
    <source>
        <dbReference type="EnsemblPlants" id="TuG1812S0002266900.01.T01"/>
    </source>
</evidence>
<dbReference type="Gramene" id="TuG1812S0002266900.01.T01">
    <property type="protein sequence ID" value="TuG1812S0002266900.01.T01"/>
    <property type="gene ID" value="TuG1812S0002266900.01"/>
</dbReference>
<dbReference type="AlphaFoldDB" id="A0A8R7RFB5"/>
<feature type="compositionally biased region" description="Basic and acidic residues" evidence="1">
    <location>
        <begin position="464"/>
        <end position="484"/>
    </location>
</feature>
<dbReference type="PANTHER" id="PTHR48258">
    <property type="entry name" value="DUF4218 DOMAIN-CONTAINING PROTEIN-RELATED"/>
    <property type="match status" value="1"/>
</dbReference>
<evidence type="ECO:0008006" key="6">
    <source>
        <dbReference type="Google" id="ProtNLM"/>
    </source>
</evidence>
<dbReference type="InterPro" id="IPR025312">
    <property type="entry name" value="DUF4216"/>
</dbReference>
<reference evidence="4" key="2">
    <citation type="submission" date="2022-06" db="UniProtKB">
        <authorList>
            <consortium name="EnsemblPlants"/>
        </authorList>
    </citation>
    <scope>IDENTIFICATION</scope>
</reference>
<feature type="domain" description="DUF4216" evidence="2">
    <location>
        <begin position="358"/>
        <end position="431"/>
    </location>
</feature>
<evidence type="ECO:0000256" key="1">
    <source>
        <dbReference type="SAM" id="MobiDB-lite"/>
    </source>
</evidence>
<dbReference type="EnsemblPlants" id="TuG1812S0002266900.01.T01">
    <property type="protein sequence ID" value="TuG1812S0002266900.01.T01"/>
    <property type="gene ID" value="TuG1812S0002266900.01"/>
</dbReference>
<evidence type="ECO:0000259" key="2">
    <source>
        <dbReference type="Pfam" id="PF13952"/>
    </source>
</evidence>
<organism evidence="4 5">
    <name type="scientific">Triticum urartu</name>
    <name type="common">Red wild einkorn</name>
    <name type="synonym">Crithodium urartu</name>
    <dbReference type="NCBI Taxonomy" id="4572"/>
    <lineage>
        <taxon>Eukaryota</taxon>
        <taxon>Viridiplantae</taxon>
        <taxon>Streptophyta</taxon>
        <taxon>Embryophyta</taxon>
        <taxon>Tracheophyta</taxon>
        <taxon>Spermatophyta</taxon>
        <taxon>Magnoliopsida</taxon>
        <taxon>Liliopsida</taxon>
        <taxon>Poales</taxon>
        <taxon>Poaceae</taxon>
        <taxon>BOP clade</taxon>
        <taxon>Pooideae</taxon>
        <taxon>Triticodae</taxon>
        <taxon>Triticeae</taxon>
        <taxon>Triticinae</taxon>
        <taxon>Triticum</taxon>
    </lineage>
</organism>
<sequence>MPRARYTLSKEQVVAFCQFLRELKFPDGFASNISRCTSADGTKVQGLKTHDCHILLQRILPASMRRFLDSDIYEAIAELGKFFRELCSKTLNRDVLSEMKKEIPVILCKLEKIFPPALFDVMVYLAVHLPEEALLRGPVQYGWMYPVERRLYTLKRYVRNRARPEGSIAEAYIADECLTFCSRYMDDVETIFNRKPRNIGYSDEEAYGVDVFGHGVNFTSGYDYEYVHEQNYFDQMVWYVLNNCDQAKKYIDMFRDELKRKRLPDSDKELQQKFQTWFRNYMMRLRDEVGEEVDEDLFPLACGPDRRVRKFSSCIVNGIRFSTVARDSNKRTQNSGVMTEGEHDRKVIDFYGTLKEIIQLDYNLKDRSVVLFKCDWFKLDGKKTELKNDGFFKSIHVGSLWYKDDSLILATQASKVFYLPDTKYGKNWQVVQTFDHRHLFNISETEGVPFSGPAYQEEECCEEEDRRTSVSDHTSEKPLHRDDEQGITFEADVVARLMKEKSTKVYEGGDEDEEDDTGLEYCSEDEGGATMDVDSDDE</sequence>
<protein>
    <recommendedName>
        <fullName evidence="6">DUF4218 domain-containing protein</fullName>
    </recommendedName>
</protein>
<feature type="region of interest" description="Disordered" evidence="1">
    <location>
        <begin position="462"/>
        <end position="485"/>
    </location>
</feature>
<evidence type="ECO:0000259" key="3">
    <source>
        <dbReference type="Pfam" id="PF13960"/>
    </source>
</evidence>
<accession>A0A8R7RFB5</accession>
<reference evidence="5" key="1">
    <citation type="journal article" date="2013" name="Nature">
        <title>Draft genome of the wheat A-genome progenitor Triticum urartu.</title>
        <authorList>
            <person name="Ling H.Q."/>
            <person name="Zhao S."/>
            <person name="Liu D."/>
            <person name="Wang J."/>
            <person name="Sun H."/>
            <person name="Zhang C."/>
            <person name="Fan H."/>
            <person name="Li D."/>
            <person name="Dong L."/>
            <person name="Tao Y."/>
            <person name="Gao C."/>
            <person name="Wu H."/>
            <person name="Li Y."/>
            <person name="Cui Y."/>
            <person name="Guo X."/>
            <person name="Zheng S."/>
            <person name="Wang B."/>
            <person name="Yu K."/>
            <person name="Liang Q."/>
            <person name="Yang W."/>
            <person name="Lou X."/>
            <person name="Chen J."/>
            <person name="Feng M."/>
            <person name="Jian J."/>
            <person name="Zhang X."/>
            <person name="Luo G."/>
            <person name="Jiang Y."/>
            <person name="Liu J."/>
            <person name="Wang Z."/>
            <person name="Sha Y."/>
            <person name="Zhang B."/>
            <person name="Wu H."/>
            <person name="Tang D."/>
            <person name="Shen Q."/>
            <person name="Xue P."/>
            <person name="Zou S."/>
            <person name="Wang X."/>
            <person name="Liu X."/>
            <person name="Wang F."/>
            <person name="Yang Y."/>
            <person name="An X."/>
            <person name="Dong Z."/>
            <person name="Zhang K."/>
            <person name="Zhang X."/>
            <person name="Luo M.C."/>
            <person name="Dvorak J."/>
            <person name="Tong Y."/>
            <person name="Wang J."/>
            <person name="Yang H."/>
            <person name="Li Z."/>
            <person name="Wang D."/>
            <person name="Zhang A."/>
            <person name="Wang J."/>
        </authorList>
    </citation>
    <scope>NUCLEOTIDE SEQUENCE</scope>
    <source>
        <strain evidence="5">cv. G1812</strain>
    </source>
</reference>
<dbReference type="InterPro" id="IPR025452">
    <property type="entry name" value="DUF4218"/>
</dbReference>
<feature type="domain" description="DUF4218" evidence="3">
    <location>
        <begin position="86"/>
        <end position="198"/>
    </location>
</feature>
<evidence type="ECO:0000313" key="5">
    <source>
        <dbReference type="Proteomes" id="UP000015106"/>
    </source>
</evidence>
<feature type="compositionally biased region" description="Acidic residues" evidence="1">
    <location>
        <begin position="508"/>
        <end position="538"/>
    </location>
</feature>
<dbReference type="Pfam" id="PF13960">
    <property type="entry name" value="DUF4218"/>
    <property type="match status" value="1"/>
</dbReference>
<keyword evidence="5" id="KW-1185">Reference proteome</keyword>
<dbReference type="Pfam" id="PF13952">
    <property type="entry name" value="DUF4216"/>
    <property type="match status" value="1"/>
</dbReference>
<dbReference type="Proteomes" id="UP000015106">
    <property type="component" value="Unassembled WGS sequence"/>
</dbReference>
<feature type="region of interest" description="Disordered" evidence="1">
    <location>
        <begin position="500"/>
        <end position="538"/>
    </location>
</feature>
<proteinExistence type="predicted"/>
<name>A0A8R7RFB5_TRIUA</name>